<dbReference type="InterPro" id="IPR015500">
    <property type="entry name" value="Peptidase_S8_subtilisin-rel"/>
</dbReference>
<comment type="similarity">
    <text evidence="1 6 7">Belongs to the peptidase S8 family.</text>
</comment>
<dbReference type="AlphaFoldDB" id="A0A7Z1AZJ0"/>
<dbReference type="CDD" id="cd07487">
    <property type="entry name" value="Peptidases_S8_1"/>
    <property type="match status" value="1"/>
</dbReference>
<dbReference type="InterPro" id="IPR023827">
    <property type="entry name" value="Peptidase_S8_Asp-AS"/>
</dbReference>
<dbReference type="PROSITE" id="PS00136">
    <property type="entry name" value="SUBTILASE_ASP"/>
    <property type="match status" value="1"/>
</dbReference>
<dbReference type="InterPro" id="IPR000209">
    <property type="entry name" value="Peptidase_S8/S53_dom"/>
</dbReference>
<dbReference type="GO" id="GO:0006508">
    <property type="term" value="P:proteolysis"/>
    <property type="evidence" value="ECO:0007669"/>
    <property type="project" value="UniProtKB-KW"/>
</dbReference>
<dbReference type="Gene3D" id="3.50.30.30">
    <property type="match status" value="1"/>
</dbReference>
<dbReference type="GO" id="GO:0004252">
    <property type="term" value="F:serine-type endopeptidase activity"/>
    <property type="evidence" value="ECO:0007669"/>
    <property type="project" value="UniProtKB-UniRule"/>
</dbReference>
<gene>
    <name evidence="9" type="ORF">BLA60_08410</name>
</gene>
<protein>
    <recommendedName>
        <fullName evidence="8">Peptidase S8/S53 domain-containing protein</fullName>
    </recommendedName>
</protein>
<dbReference type="InterPro" id="IPR036852">
    <property type="entry name" value="Peptidase_S8/S53_dom_sf"/>
</dbReference>
<dbReference type="EMBL" id="MSIF01000003">
    <property type="protein sequence ID" value="OLF12040.1"/>
    <property type="molecule type" value="Genomic_DNA"/>
</dbReference>
<dbReference type="Proteomes" id="UP000185696">
    <property type="component" value="Unassembled WGS sequence"/>
</dbReference>
<organism evidence="9 10">
    <name type="scientific">Actinophytocola xinjiangensis</name>
    <dbReference type="NCBI Taxonomy" id="485602"/>
    <lineage>
        <taxon>Bacteria</taxon>
        <taxon>Bacillati</taxon>
        <taxon>Actinomycetota</taxon>
        <taxon>Actinomycetes</taxon>
        <taxon>Pseudonocardiales</taxon>
        <taxon>Pseudonocardiaceae</taxon>
    </lineage>
</organism>
<dbReference type="PROSITE" id="PS00137">
    <property type="entry name" value="SUBTILASE_HIS"/>
    <property type="match status" value="1"/>
</dbReference>
<keyword evidence="10" id="KW-1185">Reference proteome</keyword>
<dbReference type="PROSITE" id="PS51892">
    <property type="entry name" value="SUBTILASE"/>
    <property type="match status" value="1"/>
</dbReference>
<keyword evidence="4 6" id="KW-0720">Serine protease</keyword>
<dbReference type="PANTHER" id="PTHR43806">
    <property type="entry name" value="PEPTIDASE S8"/>
    <property type="match status" value="1"/>
</dbReference>
<evidence type="ECO:0000259" key="8">
    <source>
        <dbReference type="Pfam" id="PF00082"/>
    </source>
</evidence>
<evidence type="ECO:0000256" key="2">
    <source>
        <dbReference type="ARBA" id="ARBA00022670"/>
    </source>
</evidence>
<dbReference type="SUPFAM" id="SSF52025">
    <property type="entry name" value="PA domain"/>
    <property type="match status" value="1"/>
</dbReference>
<dbReference type="SUPFAM" id="SSF52743">
    <property type="entry name" value="Subtilisin-like"/>
    <property type="match status" value="1"/>
</dbReference>
<keyword evidence="2 6" id="KW-0645">Protease</keyword>
<dbReference type="PROSITE" id="PS00138">
    <property type="entry name" value="SUBTILASE_SER"/>
    <property type="match status" value="1"/>
</dbReference>
<keyword evidence="3 6" id="KW-0378">Hydrolase</keyword>
<dbReference type="PRINTS" id="PR00723">
    <property type="entry name" value="SUBTILISIN"/>
</dbReference>
<evidence type="ECO:0000256" key="1">
    <source>
        <dbReference type="ARBA" id="ARBA00011073"/>
    </source>
</evidence>
<evidence type="ECO:0000256" key="5">
    <source>
        <dbReference type="PIRSR" id="PIRSR615500-1"/>
    </source>
</evidence>
<dbReference type="InterPro" id="IPR023828">
    <property type="entry name" value="Peptidase_S8_Ser-AS"/>
</dbReference>
<comment type="caution">
    <text evidence="9">The sequence shown here is derived from an EMBL/GenBank/DDBJ whole genome shotgun (WGS) entry which is preliminary data.</text>
</comment>
<feature type="domain" description="Peptidase S8/S53" evidence="8">
    <location>
        <begin position="175"/>
        <end position="438"/>
    </location>
</feature>
<dbReference type="Pfam" id="PF00082">
    <property type="entry name" value="Peptidase_S8"/>
    <property type="match status" value="1"/>
</dbReference>
<evidence type="ECO:0000256" key="4">
    <source>
        <dbReference type="ARBA" id="ARBA00022825"/>
    </source>
</evidence>
<dbReference type="PANTHER" id="PTHR43806:SF65">
    <property type="entry name" value="SERINE PROTEASE APRX"/>
    <property type="match status" value="1"/>
</dbReference>
<dbReference type="Gene3D" id="3.40.50.200">
    <property type="entry name" value="Peptidase S8/S53 domain"/>
    <property type="match status" value="1"/>
</dbReference>
<dbReference type="InterPro" id="IPR022398">
    <property type="entry name" value="Peptidase_S8_His-AS"/>
</dbReference>
<accession>A0A7Z1AZJ0</accession>
<evidence type="ECO:0000256" key="3">
    <source>
        <dbReference type="ARBA" id="ARBA00022801"/>
    </source>
</evidence>
<evidence type="ECO:0000313" key="10">
    <source>
        <dbReference type="Proteomes" id="UP000185696"/>
    </source>
</evidence>
<dbReference type="InterPro" id="IPR046450">
    <property type="entry name" value="PA_dom_sf"/>
</dbReference>
<feature type="active site" description="Charge relay system" evidence="5 6">
    <location>
        <position position="216"/>
    </location>
</feature>
<feature type="active site" description="Charge relay system" evidence="5 6">
    <location>
        <position position="184"/>
    </location>
</feature>
<evidence type="ECO:0000256" key="7">
    <source>
        <dbReference type="RuleBase" id="RU003355"/>
    </source>
</evidence>
<dbReference type="InterPro" id="IPR050131">
    <property type="entry name" value="Peptidase_S8_subtilisin-like"/>
</dbReference>
<feature type="active site" description="Charge relay system" evidence="5 6">
    <location>
        <position position="392"/>
    </location>
</feature>
<reference evidence="9 10" key="1">
    <citation type="submission" date="2016-12" db="EMBL/GenBank/DDBJ databases">
        <title>The draft genome sequence of Actinophytocola xinjiangensis.</title>
        <authorList>
            <person name="Wang W."/>
            <person name="Yuan L."/>
        </authorList>
    </citation>
    <scope>NUCLEOTIDE SEQUENCE [LARGE SCALE GENOMIC DNA]</scope>
    <source>
        <strain evidence="9 10">CGMCC 4.4663</strain>
    </source>
</reference>
<evidence type="ECO:0000313" key="9">
    <source>
        <dbReference type="EMBL" id="OLF12040.1"/>
    </source>
</evidence>
<name>A0A7Z1AZJ0_9PSEU</name>
<sequence length="1243" mass="130996">MDRDGKTRVAMSPAAGPDRHGVGFLSVPDGDAYYVYPSDALPLINSGKLDRTLFDVAYLAENGFGDDATDALPVIAQYGASVRSAGALSARADALPASSDVTPLASVRGAGLDIDKDRAGEFWSAITGPATANRGATTLDAGLAKVWMDRRVTPTLDRSTAQIGAPEAWRGGYDGKGVKVAVLDTGLDFDHPDFEGRVIASENFTVDASIHDGFGHGTHVASIVAGSGKASDGRYRGVAPGASLMIGKVLRDGGTGTSRDVLAGMEWAAANGADVINMSLGSGPTDGTDPQSQAVNNLTAQYGSLFVVAAGNSGPGPQTVGAPSVADAALSVAAVNRDDSMASFSSRGPRRGDFGLKPDIAAPGVAITAARSEPSILGGDPGARYMSASGTSMASPHVAGAAAILAQKNPEWTAAELKPVLVSTAKDAGHRSYEQGAGRVDVPRALTQQVYATGNLDFGQLAHPQTGPISRTVGLVNTSDEPVTLSLSASLSAESGPAPEGMVRLGQDEITIPANDSAKVEVTVDPTLGDPTWYEGALRASGDGVEVGAAIGFYTEPESFTVTGKILLPEGAPANAVQFVAYTRDDGRRDRTMTVQADGAIETTARLHAGKHTMSTLIGWYDENGYNTAAGLRPEFDVTGDTTVTLDLRGIQRIEVTTPKASEDYASIFGMLRLGAGNVGGVQVTGNANPSEGSYGWMLPTDRVRLGSLQSFSQHLLGAPPIRMSVAGKRGPVVHARYQSGNATNVTRLDGRRTLPLVDGGTGTAADLAGVNAHGALVLVDLSEFCQETLCAPEAVDRVAEVAKTGAAGVLAYGPRGHVMVGYAYANTPFAVPTMGIPTVEARMLLDRLGRGEVRLDTDGVATSPYQYQLAFSDTARVPRDLRHEVGAREVYQREHRFHADAPGTVSQRTSGKNVDMLVAGIITTPAQRSQSTLTEYVGPVSEDLIWDQTVTYTFDELAPYNYGPTYTQLEVFDKAGSRTETWNSRPLSTGPISLKPNVSDNPWVSTSCYTCRAGDTLVVGTNTPDPAGHNSGQLRTEEYRLTSGDQEFVRKTRGYLISVIFFLLRIPVDTFDVPAEVGTYRLEHRAATKPFPQARYSATTNSTYTFRSQRPSESQFASCTGQLALGRAEPCGADKILRLRYDLDLDLANTVKAGSSERITVDGFYGNGLAAPKLRSLELWTSADDGRTWQKIQMRHRGGAFSGVIEHPGLSDSTGAITLRAKAVDVNGNTVDQTIDRAYGLS</sequence>
<evidence type="ECO:0000256" key="6">
    <source>
        <dbReference type="PROSITE-ProRule" id="PRU01240"/>
    </source>
</evidence>
<proteinExistence type="inferred from homology"/>